<name>A0ACC2KGI1_PERAE</name>
<organism evidence="1 2">
    <name type="scientific">Persea americana</name>
    <name type="common">Avocado</name>
    <dbReference type="NCBI Taxonomy" id="3435"/>
    <lineage>
        <taxon>Eukaryota</taxon>
        <taxon>Viridiplantae</taxon>
        <taxon>Streptophyta</taxon>
        <taxon>Embryophyta</taxon>
        <taxon>Tracheophyta</taxon>
        <taxon>Spermatophyta</taxon>
        <taxon>Magnoliopsida</taxon>
        <taxon>Magnoliidae</taxon>
        <taxon>Laurales</taxon>
        <taxon>Lauraceae</taxon>
        <taxon>Persea</taxon>
    </lineage>
</organism>
<dbReference type="EMBL" id="CM056817">
    <property type="protein sequence ID" value="KAJ8620229.1"/>
    <property type="molecule type" value="Genomic_DNA"/>
</dbReference>
<protein>
    <submittedName>
        <fullName evidence="1">Uncharacterized protein</fullName>
    </submittedName>
</protein>
<keyword evidence="2" id="KW-1185">Reference proteome</keyword>
<evidence type="ECO:0000313" key="1">
    <source>
        <dbReference type="EMBL" id="KAJ8620229.1"/>
    </source>
</evidence>
<reference evidence="1 2" key="1">
    <citation type="journal article" date="2022" name="Hortic Res">
        <title>A haplotype resolved chromosomal level avocado genome allows analysis of novel avocado genes.</title>
        <authorList>
            <person name="Nath O."/>
            <person name="Fletcher S.J."/>
            <person name="Hayward A."/>
            <person name="Shaw L.M."/>
            <person name="Masouleh A.K."/>
            <person name="Furtado A."/>
            <person name="Henry R.J."/>
            <person name="Mitter N."/>
        </authorList>
    </citation>
    <scope>NUCLEOTIDE SEQUENCE [LARGE SCALE GENOMIC DNA]</scope>
    <source>
        <strain evidence="2">cv. Hass</strain>
    </source>
</reference>
<proteinExistence type="predicted"/>
<gene>
    <name evidence="1" type="ORF">MRB53_028758</name>
</gene>
<evidence type="ECO:0000313" key="2">
    <source>
        <dbReference type="Proteomes" id="UP001234297"/>
    </source>
</evidence>
<dbReference type="Proteomes" id="UP001234297">
    <property type="component" value="Chromosome 9"/>
</dbReference>
<accession>A0ACC2KGI1</accession>
<sequence>MAPKKRKNVAGSLSSSNFDATLLPSLAKSETYAELFANRAVGPERQIDDSFTSTEEYGSIMARRWNFLYTFDIDELMSTEPEKWDYPLPRNQPLPKNLFHVFGTELVGARHPWDTGTISHGILTPKYSFCSLRKLTGVNSMPFQKIRGAINRRSLQQSEAHIIEEEDEEDEDEAAEGEQDNVSNRLTRLENEVHALNDNINSLNTNITARFTFMDESLAAILARLGHQ</sequence>
<comment type="caution">
    <text evidence="1">The sequence shown here is derived from an EMBL/GenBank/DDBJ whole genome shotgun (WGS) entry which is preliminary data.</text>
</comment>